<keyword evidence="3" id="KW-1185">Reference proteome</keyword>
<organism evidence="2 3">
    <name type="scientific">Streptomyces althioticus subsp. attaecolombicae</name>
    <dbReference type="NCBI Taxonomy" id="3075534"/>
    <lineage>
        <taxon>Bacteria</taxon>
        <taxon>Bacillati</taxon>
        <taxon>Actinomycetota</taxon>
        <taxon>Actinomycetes</taxon>
        <taxon>Kitasatosporales</taxon>
        <taxon>Streptomycetaceae</taxon>
        <taxon>Streptomyces</taxon>
        <taxon>Streptomyces althioticus group</taxon>
    </lineage>
</organism>
<dbReference type="Pfam" id="PF14078">
    <property type="entry name" value="DUF4259"/>
    <property type="match status" value="1"/>
</dbReference>
<feature type="region of interest" description="Disordered" evidence="1">
    <location>
        <begin position="163"/>
        <end position="259"/>
    </location>
</feature>
<proteinExistence type="predicted"/>
<reference evidence="2" key="1">
    <citation type="submission" date="2024-05" db="EMBL/GenBank/DDBJ databases">
        <title>30 novel species of actinomycetes from the DSMZ collection.</title>
        <authorList>
            <person name="Nouioui I."/>
        </authorList>
    </citation>
    <scope>NUCLEOTIDE SEQUENCE</scope>
    <source>
        <strain evidence="2">DSM 41972</strain>
    </source>
</reference>
<comment type="caution">
    <text evidence="2">The sequence shown here is derived from an EMBL/GenBank/DDBJ whole genome shotgun (WGS) entry which is preliminary data.</text>
</comment>
<sequence length="259" mass="26853">MTLTTRADAVSPAAPRTRRDGDCRGPGTQVVHISPPPPPHLERLVILDPATGIPPTAPRSNDVVHVSRMSEIHPLNRPFRRAAGRTAMTRPTAHGESGMGTWGAGPFGHDAEVDFSVGLGEAEPVRRVEVVRAALGRTVDATGRLAAAGEAVAAVALVAAQCPGREPADPEDGPRTPMPAFPRTPAGARPRGSGPQSHRPGRPRAQLGRPARRRAVAGPSHAPPHGTRPTVVGGPRRRAAGVTTVTGTDVMAAEASARP</sequence>
<dbReference type="InterPro" id="IPR025355">
    <property type="entry name" value="DUF4259"/>
</dbReference>
<dbReference type="EMBL" id="JAVSGH010000012">
    <property type="protein sequence ID" value="MDT3725757.1"/>
    <property type="molecule type" value="Genomic_DNA"/>
</dbReference>
<evidence type="ECO:0000256" key="1">
    <source>
        <dbReference type="SAM" id="MobiDB-lite"/>
    </source>
</evidence>
<dbReference type="Proteomes" id="UP001181313">
    <property type="component" value="Unassembled WGS sequence"/>
</dbReference>
<name>A0ABU3HYI1_9ACTN</name>
<evidence type="ECO:0000313" key="3">
    <source>
        <dbReference type="Proteomes" id="UP001181313"/>
    </source>
</evidence>
<gene>
    <name evidence="2" type="ORF">ROS62_13015</name>
</gene>
<accession>A0ABU3HYI1</accession>
<feature type="region of interest" description="Disordered" evidence="1">
    <location>
        <begin position="1"/>
        <end position="39"/>
    </location>
</feature>
<dbReference type="RefSeq" id="WP_337674584.1">
    <property type="nucleotide sequence ID" value="NZ_JAVSGH010000012.1"/>
</dbReference>
<protein>
    <submittedName>
        <fullName evidence="2">DUF4259 domain-containing protein</fullName>
    </submittedName>
</protein>
<evidence type="ECO:0000313" key="2">
    <source>
        <dbReference type="EMBL" id="MDT3725757.1"/>
    </source>
</evidence>